<name>A0A318J5A4_9BURK</name>
<dbReference type="EMBL" id="QJKB01000007">
    <property type="protein sequence ID" value="PXX41527.1"/>
    <property type="molecule type" value="Genomic_DNA"/>
</dbReference>
<sequence>MKFWKNVAFLACMGVAGLACASAAATVATIQPNTKAGSYVGTSSLPCGDLDVRIETFCELDDAGKNGCFLQKLNIRHKPSGKEKNKLYLYENYQQDRSLIMSMVCVKARGKDRLVLEASNLGSCKVCEWEDYFSAEGAFLGSSRAIHGATNFKPRALPGNFYEKNGLLLDKQDHFTETGRVNVSYVPGK</sequence>
<reference evidence="2 3" key="1">
    <citation type="submission" date="2018-05" db="EMBL/GenBank/DDBJ databases">
        <title>Genomic Encyclopedia of Type Strains, Phase IV (KMG-IV): sequencing the most valuable type-strain genomes for metagenomic binning, comparative biology and taxonomic classification.</title>
        <authorList>
            <person name="Goeker M."/>
        </authorList>
    </citation>
    <scope>NUCLEOTIDE SEQUENCE [LARGE SCALE GENOMIC DNA]</scope>
    <source>
        <strain evidence="2 3">DSM 19792</strain>
    </source>
</reference>
<dbReference type="OrthoDB" id="8775667at2"/>
<feature type="chain" id="PRO_5016311129" evidence="1">
    <location>
        <begin position="22"/>
        <end position="189"/>
    </location>
</feature>
<dbReference type="RefSeq" id="WP_146218909.1">
    <property type="nucleotide sequence ID" value="NZ_QJKB01000007.1"/>
</dbReference>
<dbReference type="PROSITE" id="PS51257">
    <property type="entry name" value="PROKAR_LIPOPROTEIN"/>
    <property type="match status" value="1"/>
</dbReference>
<dbReference type="AlphaFoldDB" id="A0A318J5A4"/>
<evidence type="ECO:0000313" key="3">
    <source>
        <dbReference type="Proteomes" id="UP000247792"/>
    </source>
</evidence>
<keyword evidence="3" id="KW-1185">Reference proteome</keyword>
<protein>
    <submittedName>
        <fullName evidence="2">Uncharacterized protein</fullName>
    </submittedName>
</protein>
<dbReference type="Proteomes" id="UP000247792">
    <property type="component" value="Unassembled WGS sequence"/>
</dbReference>
<gene>
    <name evidence="2" type="ORF">DFR42_107178</name>
</gene>
<accession>A0A318J5A4</accession>
<keyword evidence="1" id="KW-0732">Signal</keyword>
<organism evidence="2 3">
    <name type="scientific">Undibacterium pigrum</name>
    <dbReference type="NCBI Taxonomy" id="401470"/>
    <lineage>
        <taxon>Bacteria</taxon>
        <taxon>Pseudomonadati</taxon>
        <taxon>Pseudomonadota</taxon>
        <taxon>Betaproteobacteria</taxon>
        <taxon>Burkholderiales</taxon>
        <taxon>Oxalobacteraceae</taxon>
        <taxon>Undibacterium</taxon>
    </lineage>
</organism>
<feature type="signal peptide" evidence="1">
    <location>
        <begin position="1"/>
        <end position="21"/>
    </location>
</feature>
<evidence type="ECO:0000313" key="2">
    <source>
        <dbReference type="EMBL" id="PXX41527.1"/>
    </source>
</evidence>
<proteinExistence type="predicted"/>
<evidence type="ECO:0000256" key="1">
    <source>
        <dbReference type="SAM" id="SignalP"/>
    </source>
</evidence>
<comment type="caution">
    <text evidence="2">The sequence shown here is derived from an EMBL/GenBank/DDBJ whole genome shotgun (WGS) entry which is preliminary data.</text>
</comment>